<feature type="chain" id="PRO_5020025162" evidence="2">
    <location>
        <begin position="24"/>
        <end position="86"/>
    </location>
</feature>
<keyword evidence="2" id="KW-0732">Signal</keyword>
<sequence length="86" mass="9345">MRMRVVVIALTVVVVMVGNCCMGMNKMQEHMNGDNNVEHDEIPVNSYSDVTIHQSPGTGGPGERTVSHHEIPRNKDFGQSGPQGNA</sequence>
<keyword evidence="4" id="KW-1185">Reference proteome</keyword>
<dbReference type="AlphaFoldDB" id="A0A4D6LHX1"/>
<feature type="region of interest" description="Disordered" evidence="1">
    <location>
        <begin position="49"/>
        <end position="86"/>
    </location>
</feature>
<dbReference type="Gramene" id="Vigun11g139700.1.v1.2">
    <property type="protein sequence ID" value="Vigun11g139700.1.v1.2.CDS.1"/>
    <property type="gene ID" value="Vigun11g139700.v1.2"/>
</dbReference>
<accession>A0A4D6LHX1</accession>
<feature type="compositionally biased region" description="Basic and acidic residues" evidence="1">
    <location>
        <begin position="65"/>
        <end position="76"/>
    </location>
</feature>
<evidence type="ECO:0000256" key="1">
    <source>
        <dbReference type="SAM" id="MobiDB-lite"/>
    </source>
</evidence>
<dbReference type="OrthoDB" id="1433541at2759"/>
<feature type="signal peptide" evidence="2">
    <location>
        <begin position="1"/>
        <end position="23"/>
    </location>
</feature>
<dbReference type="EMBL" id="CP039347">
    <property type="protein sequence ID" value="QCD88167.1"/>
    <property type="molecule type" value="Genomic_DNA"/>
</dbReference>
<evidence type="ECO:0000313" key="4">
    <source>
        <dbReference type="Proteomes" id="UP000501690"/>
    </source>
</evidence>
<protein>
    <submittedName>
        <fullName evidence="3">Uncharacterized protein</fullName>
    </submittedName>
</protein>
<proteinExistence type="predicted"/>
<name>A0A4D6LHX1_VIGUN</name>
<evidence type="ECO:0000256" key="2">
    <source>
        <dbReference type="SAM" id="SignalP"/>
    </source>
</evidence>
<reference evidence="3 4" key="1">
    <citation type="submission" date="2019-04" db="EMBL/GenBank/DDBJ databases">
        <title>An improved genome assembly and genetic linkage map for asparagus bean, Vigna unguiculata ssp. sesquipedialis.</title>
        <authorList>
            <person name="Xia Q."/>
            <person name="Zhang R."/>
            <person name="Dong Y."/>
        </authorList>
    </citation>
    <scope>NUCLEOTIDE SEQUENCE [LARGE SCALE GENOMIC DNA]</scope>
    <source>
        <tissue evidence="3">Leaf</tissue>
    </source>
</reference>
<dbReference type="Proteomes" id="UP000501690">
    <property type="component" value="Linkage Group LG3"/>
</dbReference>
<evidence type="ECO:0000313" key="3">
    <source>
        <dbReference type="EMBL" id="QCD88167.1"/>
    </source>
</evidence>
<gene>
    <name evidence="3" type="ORF">DEO72_LG3g2709</name>
</gene>
<organism evidence="3 4">
    <name type="scientific">Vigna unguiculata</name>
    <name type="common">Cowpea</name>
    <dbReference type="NCBI Taxonomy" id="3917"/>
    <lineage>
        <taxon>Eukaryota</taxon>
        <taxon>Viridiplantae</taxon>
        <taxon>Streptophyta</taxon>
        <taxon>Embryophyta</taxon>
        <taxon>Tracheophyta</taxon>
        <taxon>Spermatophyta</taxon>
        <taxon>Magnoliopsida</taxon>
        <taxon>eudicotyledons</taxon>
        <taxon>Gunneridae</taxon>
        <taxon>Pentapetalae</taxon>
        <taxon>rosids</taxon>
        <taxon>fabids</taxon>
        <taxon>Fabales</taxon>
        <taxon>Fabaceae</taxon>
        <taxon>Papilionoideae</taxon>
        <taxon>50 kb inversion clade</taxon>
        <taxon>NPAAA clade</taxon>
        <taxon>indigoferoid/millettioid clade</taxon>
        <taxon>Phaseoleae</taxon>
        <taxon>Vigna</taxon>
    </lineage>
</organism>